<evidence type="ECO:0000313" key="3">
    <source>
        <dbReference type="Proteomes" id="UP000008810"/>
    </source>
</evidence>
<accession>A0A0Q3FMT2</accession>
<reference evidence="1 2" key="1">
    <citation type="journal article" date="2010" name="Nature">
        <title>Genome sequencing and analysis of the model grass Brachypodium distachyon.</title>
        <authorList>
            <consortium name="International Brachypodium Initiative"/>
        </authorList>
    </citation>
    <scope>NUCLEOTIDE SEQUENCE [LARGE SCALE GENOMIC DNA]</scope>
    <source>
        <strain evidence="1 2">Bd21</strain>
    </source>
</reference>
<dbReference type="AlphaFoldDB" id="A0A0Q3FMT2"/>
<dbReference type="InParanoid" id="A0A0Q3FMT2"/>
<dbReference type="Proteomes" id="UP000008810">
    <property type="component" value="Chromosome 3"/>
</dbReference>
<reference evidence="1" key="2">
    <citation type="submission" date="2017-06" db="EMBL/GenBank/DDBJ databases">
        <title>WGS assembly of Brachypodium distachyon.</title>
        <authorList>
            <consortium name="The International Brachypodium Initiative"/>
            <person name="Lucas S."/>
            <person name="Harmon-Smith M."/>
            <person name="Lail K."/>
            <person name="Tice H."/>
            <person name="Grimwood J."/>
            <person name="Bruce D."/>
            <person name="Barry K."/>
            <person name="Shu S."/>
            <person name="Lindquist E."/>
            <person name="Wang M."/>
            <person name="Pitluck S."/>
            <person name="Vogel J.P."/>
            <person name="Garvin D.F."/>
            <person name="Mockler T.C."/>
            <person name="Schmutz J."/>
            <person name="Rokhsar D."/>
            <person name="Bevan M.W."/>
        </authorList>
    </citation>
    <scope>NUCLEOTIDE SEQUENCE</scope>
    <source>
        <strain evidence="1">Bd21</strain>
    </source>
</reference>
<dbReference type="EMBL" id="CM000882">
    <property type="protein sequence ID" value="KQK00824.1"/>
    <property type="molecule type" value="Genomic_DNA"/>
</dbReference>
<organism evidence="1">
    <name type="scientific">Brachypodium distachyon</name>
    <name type="common">Purple false brome</name>
    <name type="synonym">Trachynia distachya</name>
    <dbReference type="NCBI Taxonomy" id="15368"/>
    <lineage>
        <taxon>Eukaryota</taxon>
        <taxon>Viridiplantae</taxon>
        <taxon>Streptophyta</taxon>
        <taxon>Embryophyta</taxon>
        <taxon>Tracheophyta</taxon>
        <taxon>Spermatophyta</taxon>
        <taxon>Magnoliopsida</taxon>
        <taxon>Liliopsida</taxon>
        <taxon>Poales</taxon>
        <taxon>Poaceae</taxon>
        <taxon>BOP clade</taxon>
        <taxon>Pooideae</taxon>
        <taxon>Stipodae</taxon>
        <taxon>Brachypodieae</taxon>
        <taxon>Brachypodium</taxon>
    </lineage>
</organism>
<evidence type="ECO:0000313" key="1">
    <source>
        <dbReference type="EMBL" id="KQK00824.1"/>
    </source>
</evidence>
<proteinExistence type="predicted"/>
<gene>
    <name evidence="1" type="ORF">BRADI_3g52055v3</name>
</gene>
<protein>
    <submittedName>
        <fullName evidence="1 2">Uncharacterized protein</fullName>
    </submittedName>
</protein>
<evidence type="ECO:0000313" key="2">
    <source>
        <dbReference type="EnsemblPlants" id="KQK00824"/>
    </source>
</evidence>
<dbReference type="Gramene" id="KQK00824">
    <property type="protein sequence ID" value="KQK00824"/>
    <property type="gene ID" value="BRADI_3g52055v3"/>
</dbReference>
<keyword evidence="3" id="KW-1185">Reference proteome</keyword>
<sequence length="152" mass="16843">MFPKRGLMYHGSPLLLPVLDPLTSKRLGAHDAHMYWRFVAAMIIQSTGLTPNGTQQTPEVSRPHKISKQIRSNAFCCLWRRYGHTFFTLSCHSHSTGTVISISPILSNMPTSLLGLTSYKVILGCNRLAFICHQTPIDLCCDSAGLTVLSLQ</sequence>
<reference evidence="2" key="3">
    <citation type="submission" date="2018-08" db="UniProtKB">
        <authorList>
            <consortium name="EnsemblPlants"/>
        </authorList>
    </citation>
    <scope>IDENTIFICATION</scope>
    <source>
        <strain evidence="2">cv. Bd21</strain>
    </source>
</reference>
<name>A0A0Q3FMT2_BRADI</name>
<dbReference type="EnsemblPlants" id="KQK00824">
    <property type="protein sequence ID" value="KQK00824"/>
    <property type="gene ID" value="BRADI_3g52055v3"/>
</dbReference>